<dbReference type="CDD" id="cd00640">
    <property type="entry name" value="Trp-synth-beta_II"/>
    <property type="match status" value="1"/>
</dbReference>
<dbReference type="InterPro" id="IPR001926">
    <property type="entry name" value="TrpB-like_PALP"/>
</dbReference>
<evidence type="ECO:0000313" key="4">
    <source>
        <dbReference type="EMBL" id="PRI12371.1"/>
    </source>
</evidence>
<dbReference type="GO" id="GO:1901605">
    <property type="term" value="P:alpha-amino acid metabolic process"/>
    <property type="evidence" value="ECO:0007669"/>
    <property type="project" value="UniProtKB-ARBA"/>
</dbReference>
<reference evidence="4 5" key="1">
    <citation type="journal article" date="2017" name="New Microbes New Infect">
        <title>Genome sequence of 'Leucobacter massiliensis' sp. nov. isolated from human pharynx after travel to the 2014 Hajj.</title>
        <authorList>
            <person name="Leangapichart T."/>
            <person name="Gautret P."/>
            <person name="Nguyen T.T."/>
            <person name="Armstrong N."/>
            <person name="Rolain J.M."/>
        </authorList>
    </citation>
    <scope>NUCLEOTIDE SEQUENCE [LARGE SCALE GENOMIC DNA]</scope>
    <source>
        <strain evidence="4 5">122RC15</strain>
    </source>
</reference>
<evidence type="ECO:0000313" key="5">
    <source>
        <dbReference type="Proteomes" id="UP000238650"/>
    </source>
</evidence>
<keyword evidence="2" id="KW-0663">Pyridoxal phosphate</keyword>
<keyword evidence="4" id="KW-0456">Lyase</keyword>
<name>A0A2S9QS06_9MICO</name>
<keyword evidence="5" id="KW-1185">Reference proteome</keyword>
<evidence type="ECO:0000259" key="3">
    <source>
        <dbReference type="Pfam" id="PF00291"/>
    </source>
</evidence>
<protein>
    <submittedName>
        <fullName evidence="4">Diaminopropionate ammonia-lyase</fullName>
    </submittedName>
</protein>
<proteinExistence type="predicted"/>
<comment type="caution">
    <text evidence="4">The sequence shown here is derived from an EMBL/GenBank/DDBJ whole genome shotgun (WGS) entry which is preliminary data.</text>
</comment>
<dbReference type="Proteomes" id="UP000238650">
    <property type="component" value="Unassembled WGS sequence"/>
</dbReference>
<accession>A0A2S9QS06</accession>
<dbReference type="PANTHER" id="PTHR42937">
    <property type="match status" value="1"/>
</dbReference>
<feature type="domain" description="Tryptophan synthase beta chain-like PALP" evidence="3">
    <location>
        <begin position="33"/>
        <end position="360"/>
    </location>
</feature>
<dbReference type="SUPFAM" id="SSF53686">
    <property type="entry name" value="Tryptophan synthase beta subunit-like PLP-dependent enzymes"/>
    <property type="match status" value="1"/>
</dbReference>
<dbReference type="InterPro" id="IPR036052">
    <property type="entry name" value="TrpB-like_PALP_sf"/>
</dbReference>
<comment type="cofactor">
    <cofactor evidence="1">
        <name>pyridoxal 5'-phosphate</name>
        <dbReference type="ChEBI" id="CHEBI:597326"/>
    </cofactor>
</comment>
<dbReference type="AlphaFoldDB" id="A0A2S9QS06"/>
<gene>
    <name evidence="4" type="ORF">B4915_01470</name>
</gene>
<dbReference type="GO" id="GO:0016829">
    <property type="term" value="F:lyase activity"/>
    <property type="evidence" value="ECO:0007669"/>
    <property type="project" value="UniProtKB-KW"/>
</dbReference>
<dbReference type="PANTHER" id="PTHR42937:SF1">
    <property type="entry name" value="DIAMINOPROPIONATE AMMONIA-LYASE"/>
    <property type="match status" value="1"/>
</dbReference>
<dbReference type="Pfam" id="PF00291">
    <property type="entry name" value="PALP"/>
    <property type="match status" value="1"/>
</dbReference>
<organism evidence="4 5">
    <name type="scientific">Leucobacter massiliensis</name>
    <dbReference type="NCBI Taxonomy" id="1686285"/>
    <lineage>
        <taxon>Bacteria</taxon>
        <taxon>Bacillati</taxon>
        <taxon>Actinomycetota</taxon>
        <taxon>Actinomycetes</taxon>
        <taxon>Micrococcales</taxon>
        <taxon>Microbacteriaceae</taxon>
        <taxon>Leucobacter</taxon>
    </lineage>
</organism>
<dbReference type="NCBIfam" id="NF006058">
    <property type="entry name" value="PRK08206.1"/>
    <property type="match status" value="1"/>
</dbReference>
<dbReference type="RefSeq" id="WP_105804076.1">
    <property type="nucleotide sequence ID" value="NZ_MWZD01000012.1"/>
</dbReference>
<evidence type="ECO:0000256" key="1">
    <source>
        <dbReference type="ARBA" id="ARBA00001933"/>
    </source>
</evidence>
<dbReference type="OrthoDB" id="34584at2"/>
<evidence type="ECO:0000256" key="2">
    <source>
        <dbReference type="ARBA" id="ARBA00022898"/>
    </source>
</evidence>
<sequence>METTDTVYLNPPARQHRLTGPGEQVLAYHRSLPGYAPTPLIELPAIASALGVRRVLLKDESSRLGLPAFKILGASYAIARALAARWGLGAAVTVERLRAAAAEHPPVTLICATDGNHGRAVARTAAAIGLGCRVFIPGTLTAQAKRAIAAEGAEVRELDAPYDDVVAAMREHASEQATDGLVIQDTAWPGYHEIPGWIVDGYSTMLAELECQLSETGDARVDLALAPAGVGSLAQAIVTHFRGVEEPPVVAVVEPVAAPAILHALTTGVPRAVPTGRTVMLGLNCGTPSELAWPVLRDGVDAAVLVDDDEALCAVRELREAGVDSGPCGAATLAGARRVLDRARGPLGLDGDSTVVLFNTESLAANPV</sequence>
<dbReference type="EMBL" id="MWZD01000012">
    <property type="protein sequence ID" value="PRI12371.1"/>
    <property type="molecule type" value="Genomic_DNA"/>
</dbReference>
<dbReference type="Gene3D" id="3.40.50.1100">
    <property type="match status" value="3"/>
</dbReference>